<dbReference type="GO" id="GO:0008521">
    <property type="term" value="F:acetyl-CoA transmembrane transporter activity"/>
    <property type="evidence" value="ECO:0007669"/>
    <property type="project" value="InterPro"/>
</dbReference>
<evidence type="ECO:0000256" key="3">
    <source>
        <dbReference type="ARBA" id="ARBA00022989"/>
    </source>
</evidence>
<dbReference type="InterPro" id="IPR004752">
    <property type="entry name" value="AmpG_permease/AT-1"/>
</dbReference>
<dbReference type="AlphaFoldDB" id="A0A061BGU5"/>
<proteinExistence type="predicted"/>
<evidence type="ECO:0000256" key="2">
    <source>
        <dbReference type="ARBA" id="ARBA00022692"/>
    </source>
</evidence>
<accession>A0A061BGU5</accession>
<dbReference type="PANTHER" id="PTHR12778">
    <property type="entry name" value="SOLUTE CARRIER FAMILY 33 ACETYL-COA TRANSPORTER -RELATED"/>
    <property type="match status" value="1"/>
</dbReference>
<reference evidence="7" key="1">
    <citation type="journal article" date="2014" name="Genome Announc.">
        <title>Draft genome sequence of Rhodosporidium toruloides CECT1137, an oleaginous yeast of biotechnological interest.</title>
        <authorList>
            <person name="Morin N."/>
            <person name="Calcas X."/>
            <person name="Devillers H."/>
            <person name="Durrens P."/>
            <person name="Sherman D.J."/>
            <person name="Nicaud J.-M."/>
            <person name="Neuveglise C."/>
        </authorList>
    </citation>
    <scope>NUCLEOTIDE SEQUENCE</scope>
    <source>
        <strain evidence="7">CECT1137</strain>
    </source>
</reference>
<feature type="transmembrane region" description="Helical" evidence="6">
    <location>
        <begin position="528"/>
        <end position="548"/>
    </location>
</feature>
<dbReference type="OrthoDB" id="6415790at2759"/>
<feature type="region of interest" description="Disordered" evidence="5">
    <location>
        <begin position="1"/>
        <end position="40"/>
    </location>
</feature>
<gene>
    <name evidence="7" type="ORF">RHTO0S_12e01772g</name>
</gene>
<dbReference type="PANTHER" id="PTHR12778:SF9">
    <property type="entry name" value="ACETYL-COENZYME A TRANSPORTER 1"/>
    <property type="match status" value="1"/>
</dbReference>
<dbReference type="GO" id="GO:0016020">
    <property type="term" value="C:membrane"/>
    <property type="evidence" value="ECO:0007669"/>
    <property type="project" value="UniProtKB-SubCell"/>
</dbReference>
<keyword evidence="3 6" id="KW-1133">Transmembrane helix</keyword>
<evidence type="ECO:0000256" key="1">
    <source>
        <dbReference type="ARBA" id="ARBA00004141"/>
    </source>
</evidence>
<feature type="transmembrane region" description="Helical" evidence="6">
    <location>
        <begin position="391"/>
        <end position="409"/>
    </location>
</feature>
<sequence>MPASADRQPSNATADRPFASSSSSSAPTSMLQRGPVRERNVEDEIELVENGTHPLNGGAREEKTGLVSGIVGERSIEAGGEGGTLSTRDKRALALLVALYLLQGIPVGLAFGSIPFLLRSKLSYSQIGIFTLCTYPYSLKLLWSPIVDSLFSPKLGRRKSWIVPIQTIVGILFWWLGNNVQQMMEVEEPNVHLLTGLFFTLVFFAATQDIAVDGWALTLLSKENLSYASTAQTIGLNTGYFLSFTVFLAFNSVEFSNKYFRSTPLEYPLISLSGYLHFWAFAFIAVTAYLAFFQPEDPVTAQDQDDMDLKKVYSIMVEICKLKHVQSFMIVHLVTKLGTAANDAATSLKLLEKGLKKEDLALAVLIDFPFQILFGYLAAKWSKGEKPLRPWLIAMWTRLGWAAISMLLISNFPKGDIGTWYFLLVVACTVGSSFSSTVQFVGISAFHTQIADPLIGGTYMTLLNTVSNLGGTWPKFFVLKGIDAFSVAVCHVKDEGLDVIVSSRECVSDHGKAACAELGGTCLTERDGYYWVSTLCILAGVAVLVSFVQPIARRLQALPPAAWRVKKTDR</sequence>
<dbReference type="Pfam" id="PF13000">
    <property type="entry name" value="Acatn"/>
    <property type="match status" value="3"/>
</dbReference>
<feature type="transmembrane region" description="Helical" evidence="6">
    <location>
        <begin position="360"/>
        <end position="379"/>
    </location>
</feature>
<feature type="transmembrane region" description="Helical" evidence="6">
    <location>
        <begin position="270"/>
        <end position="292"/>
    </location>
</feature>
<dbReference type="InterPro" id="IPR024371">
    <property type="entry name" value="AcetylCoA_trans_1-like"/>
</dbReference>
<feature type="transmembrane region" description="Helical" evidence="6">
    <location>
        <begin position="93"/>
        <end position="116"/>
    </location>
</feature>
<evidence type="ECO:0000256" key="5">
    <source>
        <dbReference type="SAM" id="MobiDB-lite"/>
    </source>
</evidence>
<evidence type="ECO:0000256" key="4">
    <source>
        <dbReference type="ARBA" id="ARBA00023136"/>
    </source>
</evidence>
<keyword evidence="2 6" id="KW-0812">Transmembrane</keyword>
<dbReference type="GO" id="GO:0035348">
    <property type="term" value="P:acetyl-CoA transmembrane transport"/>
    <property type="evidence" value="ECO:0007669"/>
    <property type="project" value="InterPro"/>
</dbReference>
<dbReference type="Gene3D" id="1.20.1250.20">
    <property type="entry name" value="MFS general substrate transporter like domains"/>
    <property type="match status" value="1"/>
</dbReference>
<dbReference type="SUPFAM" id="SSF103473">
    <property type="entry name" value="MFS general substrate transporter"/>
    <property type="match status" value="1"/>
</dbReference>
<feature type="transmembrane region" description="Helical" evidence="6">
    <location>
        <begin position="421"/>
        <end position="446"/>
    </location>
</feature>
<dbReference type="FunFam" id="1.20.1250.20:FF:000289">
    <property type="entry name" value="Acetyl-coenzyme A transporter 1"/>
    <property type="match status" value="1"/>
</dbReference>
<protein>
    <submittedName>
        <fullName evidence="7">RHTO0S12e01772g1_1</fullName>
    </submittedName>
</protein>
<feature type="transmembrane region" description="Helical" evidence="6">
    <location>
        <begin position="160"/>
        <end position="177"/>
    </location>
</feature>
<feature type="transmembrane region" description="Helical" evidence="6">
    <location>
        <begin position="197"/>
        <end position="220"/>
    </location>
</feature>
<organism evidence="7">
    <name type="scientific">Rhodotorula toruloides</name>
    <name type="common">Yeast</name>
    <name type="synonym">Rhodosporidium toruloides</name>
    <dbReference type="NCBI Taxonomy" id="5286"/>
    <lineage>
        <taxon>Eukaryota</taxon>
        <taxon>Fungi</taxon>
        <taxon>Dikarya</taxon>
        <taxon>Basidiomycota</taxon>
        <taxon>Pucciniomycotina</taxon>
        <taxon>Microbotryomycetes</taxon>
        <taxon>Sporidiobolales</taxon>
        <taxon>Sporidiobolaceae</taxon>
        <taxon>Rhodotorula</taxon>
    </lineage>
</organism>
<dbReference type="InterPro" id="IPR036259">
    <property type="entry name" value="MFS_trans_sf"/>
</dbReference>
<evidence type="ECO:0000313" key="7">
    <source>
        <dbReference type="EMBL" id="CDR46226.1"/>
    </source>
</evidence>
<comment type="subcellular location">
    <subcellularLocation>
        <location evidence="1">Membrane</location>
        <topology evidence="1">Multi-pass membrane protein</topology>
    </subcellularLocation>
</comment>
<evidence type="ECO:0000256" key="6">
    <source>
        <dbReference type="SAM" id="Phobius"/>
    </source>
</evidence>
<dbReference type="EMBL" id="LK052947">
    <property type="protein sequence ID" value="CDR46226.1"/>
    <property type="molecule type" value="Genomic_DNA"/>
</dbReference>
<name>A0A061BGU5_RHOTO</name>
<feature type="transmembrane region" description="Helical" evidence="6">
    <location>
        <begin position="227"/>
        <end position="250"/>
    </location>
</feature>
<keyword evidence="4 6" id="KW-0472">Membrane</keyword>